<dbReference type="Pfam" id="PF07475">
    <property type="entry name" value="Hpr_kinase_C"/>
    <property type="match status" value="1"/>
</dbReference>
<dbReference type="InterPro" id="IPR027417">
    <property type="entry name" value="P-loop_NTPase"/>
</dbReference>
<dbReference type="Proteomes" id="UP000051295">
    <property type="component" value="Unassembled WGS sequence"/>
</dbReference>
<feature type="domain" description="HPr kinase/phosphorylase C-terminal" evidence="1">
    <location>
        <begin position="2"/>
        <end position="80"/>
    </location>
</feature>
<dbReference type="AlphaFoldDB" id="A0A0T5NSR6"/>
<name>A0A0T5NSR6_9RHOB</name>
<proteinExistence type="predicted"/>
<keyword evidence="3" id="KW-1185">Reference proteome</keyword>
<dbReference type="RefSeq" id="WP_057794248.1">
    <property type="nucleotide sequence ID" value="NZ_LAXJ01000015.1"/>
</dbReference>
<reference evidence="2 3" key="1">
    <citation type="submission" date="2015-04" db="EMBL/GenBank/DDBJ databases">
        <title>The draft genome sequence of Roseovarius sp.R12b.</title>
        <authorList>
            <person name="Li G."/>
            <person name="Lai Q."/>
            <person name="Shao Z."/>
            <person name="Yan P."/>
        </authorList>
    </citation>
    <scope>NUCLEOTIDE SEQUENCE [LARGE SCALE GENOMIC DNA]</scope>
    <source>
        <strain evidence="2 3">R12B</strain>
    </source>
</reference>
<organism evidence="2 3">
    <name type="scientific">Roseovarius atlanticus</name>
    <dbReference type="NCBI Taxonomy" id="1641875"/>
    <lineage>
        <taxon>Bacteria</taxon>
        <taxon>Pseudomonadati</taxon>
        <taxon>Pseudomonadota</taxon>
        <taxon>Alphaproteobacteria</taxon>
        <taxon>Rhodobacterales</taxon>
        <taxon>Roseobacteraceae</taxon>
        <taxon>Roseovarius</taxon>
    </lineage>
</organism>
<comment type="caution">
    <text evidence="2">The sequence shown here is derived from an EMBL/GenBank/DDBJ whole genome shotgun (WGS) entry which is preliminary data.</text>
</comment>
<dbReference type="OrthoDB" id="8326226at2"/>
<dbReference type="Gene3D" id="3.40.50.300">
    <property type="entry name" value="P-loop containing nucleotide triphosphate hydrolases"/>
    <property type="match status" value="1"/>
</dbReference>
<protein>
    <submittedName>
        <fullName evidence="2">Serine kinase</fullName>
    </submittedName>
</protein>
<evidence type="ECO:0000313" key="2">
    <source>
        <dbReference type="EMBL" id="KRS11959.1"/>
    </source>
</evidence>
<dbReference type="PATRIC" id="fig|1641875.4.peg.532"/>
<dbReference type="STRING" id="1641875.XM53_13680"/>
<dbReference type="GO" id="GO:0006109">
    <property type="term" value="P:regulation of carbohydrate metabolic process"/>
    <property type="evidence" value="ECO:0007669"/>
    <property type="project" value="InterPro"/>
</dbReference>
<dbReference type="SUPFAM" id="SSF53795">
    <property type="entry name" value="PEP carboxykinase-like"/>
    <property type="match status" value="1"/>
</dbReference>
<evidence type="ECO:0000259" key="1">
    <source>
        <dbReference type="Pfam" id="PF07475"/>
    </source>
</evidence>
<gene>
    <name evidence="2" type="ORF">XM53_13680</name>
</gene>
<dbReference type="GO" id="GO:0005524">
    <property type="term" value="F:ATP binding"/>
    <property type="evidence" value="ECO:0007669"/>
    <property type="project" value="InterPro"/>
</dbReference>
<dbReference type="GO" id="GO:0000155">
    <property type="term" value="F:phosphorelay sensor kinase activity"/>
    <property type="evidence" value="ECO:0007669"/>
    <property type="project" value="InterPro"/>
</dbReference>
<dbReference type="EMBL" id="LAXJ01000015">
    <property type="protein sequence ID" value="KRS11959.1"/>
    <property type="molecule type" value="Genomic_DNA"/>
</dbReference>
<sequence length="140" mass="14661">MTDTETLHATCVAMADRAVLIRGASGSGKSGLALELLALGAGLVADDRTVVWAEGETLWADAPDTIRGQIEARGVGILSAPAQGPCKVALVVNMDEVETERLPQARTARLMGIALPVINKSESAHFPAAVAVYLRGERLE</sequence>
<accession>A0A0T5NSR6</accession>
<dbReference type="InterPro" id="IPR011104">
    <property type="entry name" value="Hpr_kin/Pase_C"/>
</dbReference>
<keyword evidence="2" id="KW-0808">Transferase</keyword>
<keyword evidence="2" id="KW-0418">Kinase</keyword>
<evidence type="ECO:0000313" key="3">
    <source>
        <dbReference type="Proteomes" id="UP000051295"/>
    </source>
</evidence>